<evidence type="ECO:0000259" key="9">
    <source>
        <dbReference type="Pfam" id="PF07992"/>
    </source>
</evidence>
<evidence type="ECO:0000256" key="8">
    <source>
        <dbReference type="RuleBase" id="RU003881"/>
    </source>
</evidence>
<dbReference type="PANTHER" id="PTHR48105">
    <property type="entry name" value="THIOREDOXIN REDUCTASE 1-RELATED-RELATED"/>
    <property type="match status" value="1"/>
</dbReference>
<dbReference type="OrthoDB" id="9806179at2"/>
<dbReference type="SUPFAM" id="SSF51905">
    <property type="entry name" value="FAD/NAD(P)-binding domain"/>
    <property type="match status" value="1"/>
</dbReference>
<dbReference type="GO" id="GO:0004791">
    <property type="term" value="F:thioredoxin-disulfide reductase (NADPH) activity"/>
    <property type="evidence" value="ECO:0007669"/>
    <property type="project" value="UniProtKB-UniRule"/>
</dbReference>
<dbReference type="InterPro" id="IPR023753">
    <property type="entry name" value="FAD/NAD-binding_dom"/>
</dbReference>
<evidence type="ECO:0000256" key="7">
    <source>
        <dbReference type="RuleBase" id="RU003880"/>
    </source>
</evidence>
<keyword evidence="4 7" id="KW-0560">Oxidoreductase</keyword>
<keyword evidence="11" id="KW-1185">Reference proteome</keyword>
<dbReference type="InterPro" id="IPR050097">
    <property type="entry name" value="Ferredoxin-NADP_redctase_2"/>
</dbReference>
<dbReference type="Pfam" id="PF07992">
    <property type="entry name" value="Pyr_redox_2"/>
    <property type="match status" value="1"/>
</dbReference>
<comment type="subunit">
    <text evidence="7">Homodimer.</text>
</comment>
<dbReference type="InterPro" id="IPR036188">
    <property type="entry name" value="FAD/NAD-bd_sf"/>
</dbReference>
<organism evidence="10 11">
    <name type="scientific">Nitrolancea hollandica Lb</name>
    <dbReference type="NCBI Taxonomy" id="1129897"/>
    <lineage>
        <taxon>Bacteria</taxon>
        <taxon>Pseudomonadati</taxon>
        <taxon>Thermomicrobiota</taxon>
        <taxon>Thermomicrobia</taxon>
        <taxon>Sphaerobacterales</taxon>
        <taxon>Sphaerobacterineae</taxon>
        <taxon>Sphaerobacteraceae</taxon>
        <taxon>Nitrolancea</taxon>
    </lineage>
</organism>
<dbReference type="PRINTS" id="PR00368">
    <property type="entry name" value="FADPNR"/>
</dbReference>
<evidence type="ECO:0000256" key="2">
    <source>
        <dbReference type="ARBA" id="ARBA00022630"/>
    </source>
</evidence>
<keyword evidence="3 7" id="KW-0274">FAD</keyword>
<evidence type="ECO:0000256" key="4">
    <source>
        <dbReference type="ARBA" id="ARBA00023002"/>
    </source>
</evidence>
<sequence length="337" mass="36299">MQASENHRQVIIIGSGPAGYTAAIYTARAALRPLVLGGFTAGGQLMLTSDVENYPGYPEGVQGPEMMRDFRAQAERFGADVLDVDVTSVDFSQRPFVIEAEGTTYTAESVIIATGASAKWLHVPGEEALRGRGVSGCATCDGFFFRGRRVVVIGGGDTALEEATFLTRFASNVTIIHRRDTLRASKALQIRAKADPKIDFIWNAAVEEILGDGKVTGVQIKNLISGETAVVETDGVFVAIGHQPNTEIFKGQIDLDHGGYIRMPDPATTITNIPGVFAAGDVRDHRYRQAVTAAGDGCKAAMDAERWLEEEKLALPNLAGEVYSEPDYEEYPGRDQG</sequence>
<dbReference type="GO" id="GO:0005737">
    <property type="term" value="C:cytoplasm"/>
    <property type="evidence" value="ECO:0007669"/>
    <property type="project" value="InterPro"/>
</dbReference>
<comment type="caution">
    <text evidence="10">The sequence shown here is derived from an EMBL/GenBank/DDBJ whole genome shotgun (WGS) entry which is preliminary data.</text>
</comment>
<comment type="cofactor">
    <cofactor evidence="8">
        <name>FAD</name>
        <dbReference type="ChEBI" id="CHEBI:57692"/>
    </cofactor>
    <text evidence="8">Binds 1 FAD per subunit.</text>
</comment>
<keyword evidence="2 7" id="KW-0285">Flavoprotein</keyword>
<evidence type="ECO:0000256" key="5">
    <source>
        <dbReference type="ARBA" id="ARBA00023157"/>
    </source>
</evidence>
<dbReference type="Proteomes" id="UP000004221">
    <property type="component" value="Unassembled WGS sequence"/>
</dbReference>
<dbReference type="InterPro" id="IPR005982">
    <property type="entry name" value="Thioredox_Rdtase"/>
</dbReference>
<evidence type="ECO:0000256" key="1">
    <source>
        <dbReference type="ARBA" id="ARBA00009333"/>
    </source>
</evidence>
<evidence type="ECO:0000256" key="3">
    <source>
        <dbReference type="ARBA" id="ARBA00022827"/>
    </source>
</evidence>
<accession>I4EK54</accession>
<evidence type="ECO:0000256" key="6">
    <source>
        <dbReference type="ARBA" id="ARBA00023284"/>
    </source>
</evidence>
<evidence type="ECO:0000313" key="10">
    <source>
        <dbReference type="EMBL" id="CCF85066.1"/>
    </source>
</evidence>
<comment type="catalytic activity">
    <reaction evidence="7">
        <text>[thioredoxin]-dithiol + NADP(+) = [thioredoxin]-disulfide + NADPH + H(+)</text>
        <dbReference type="Rhea" id="RHEA:20345"/>
        <dbReference type="Rhea" id="RHEA-COMP:10698"/>
        <dbReference type="Rhea" id="RHEA-COMP:10700"/>
        <dbReference type="ChEBI" id="CHEBI:15378"/>
        <dbReference type="ChEBI" id="CHEBI:29950"/>
        <dbReference type="ChEBI" id="CHEBI:50058"/>
        <dbReference type="ChEBI" id="CHEBI:57783"/>
        <dbReference type="ChEBI" id="CHEBI:58349"/>
        <dbReference type="EC" id="1.8.1.9"/>
    </reaction>
</comment>
<evidence type="ECO:0000313" key="11">
    <source>
        <dbReference type="Proteomes" id="UP000004221"/>
    </source>
</evidence>
<proteinExistence type="inferred from homology"/>
<dbReference type="EC" id="1.8.1.9" evidence="7"/>
<feature type="domain" description="FAD/NAD(P)-binding" evidence="9">
    <location>
        <begin position="9"/>
        <end position="297"/>
    </location>
</feature>
<comment type="similarity">
    <text evidence="1 7">Belongs to the class-II pyridine nucleotide-disulfide oxidoreductase family.</text>
</comment>
<dbReference type="PRINTS" id="PR00469">
    <property type="entry name" value="PNDRDTASEII"/>
</dbReference>
<dbReference type="RefSeq" id="WP_008479709.1">
    <property type="nucleotide sequence ID" value="NZ_CAGS01000382.1"/>
</dbReference>
<dbReference type="PROSITE" id="PS00573">
    <property type="entry name" value="PYRIDINE_REDOX_2"/>
    <property type="match status" value="1"/>
</dbReference>
<dbReference type="Gene3D" id="3.50.50.60">
    <property type="entry name" value="FAD/NAD(P)-binding domain"/>
    <property type="match status" value="2"/>
</dbReference>
<keyword evidence="5" id="KW-1015">Disulfide bond</keyword>
<dbReference type="InterPro" id="IPR008255">
    <property type="entry name" value="Pyr_nucl-diS_OxRdtase_2_AS"/>
</dbReference>
<reference evidence="10 11" key="1">
    <citation type="journal article" date="2012" name="ISME J.">
        <title>Nitrification expanded: discovery, physiology and genomics of a nitrite-oxidizing bacterium from the phylum Chloroflexi.</title>
        <authorList>
            <person name="Sorokin D.Y."/>
            <person name="Lucker S."/>
            <person name="Vejmelkova D."/>
            <person name="Kostrikina N.A."/>
            <person name="Kleerebezem R."/>
            <person name="Rijpstra W.I."/>
            <person name="Damste J.S."/>
            <person name="Le Paslier D."/>
            <person name="Muyzer G."/>
            <person name="Wagner M."/>
            <person name="van Loosdrecht M.C."/>
            <person name="Daims H."/>
        </authorList>
    </citation>
    <scope>NUCLEOTIDE SEQUENCE [LARGE SCALE GENOMIC DNA]</scope>
    <source>
        <strain evidence="11">none</strain>
    </source>
</reference>
<dbReference type="GO" id="GO:0019430">
    <property type="term" value="P:removal of superoxide radicals"/>
    <property type="evidence" value="ECO:0007669"/>
    <property type="project" value="UniProtKB-UniRule"/>
</dbReference>
<dbReference type="AlphaFoldDB" id="I4EK54"/>
<keyword evidence="6 7" id="KW-0676">Redox-active center</keyword>
<gene>
    <name evidence="10" type="primary">trxB</name>
    <name evidence="10" type="ORF">NITHO_4420004</name>
</gene>
<protein>
    <recommendedName>
        <fullName evidence="7">Thioredoxin reductase</fullName>
        <ecNumber evidence="7">1.8.1.9</ecNumber>
    </recommendedName>
</protein>
<keyword evidence="8" id="KW-0521">NADP</keyword>
<dbReference type="NCBIfam" id="TIGR01292">
    <property type="entry name" value="TRX_reduct"/>
    <property type="match status" value="1"/>
</dbReference>
<name>I4EK54_9BACT</name>
<dbReference type="EMBL" id="CAGS01000382">
    <property type="protein sequence ID" value="CCF85066.1"/>
    <property type="molecule type" value="Genomic_DNA"/>
</dbReference>